<feature type="compositionally biased region" description="Basic residues" evidence="1">
    <location>
        <begin position="315"/>
        <end position="324"/>
    </location>
</feature>
<feature type="region of interest" description="Disordered" evidence="1">
    <location>
        <begin position="289"/>
        <end position="327"/>
    </location>
</feature>
<dbReference type="OrthoDB" id="3248548at2759"/>
<reference evidence="2 3" key="1">
    <citation type="submission" date="2014-04" db="EMBL/GenBank/DDBJ databases">
        <title>Evolutionary Origins and Diversification of the Mycorrhizal Mutualists.</title>
        <authorList>
            <consortium name="DOE Joint Genome Institute"/>
            <consortium name="Mycorrhizal Genomics Consortium"/>
            <person name="Kohler A."/>
            <person name="Kuo A."/>
            <person name="Nagy L.G."/>
            <person name="Floudas D."/>
            <person name="Copeland A."/>
            <person name="Barry K.W."/>
            <person name="Cichocki N."/>
            <person name="Veneault-Fourrey C."/>
            <person name="LaButti K."/>
            <person name="Lindquist E.A."/>
            <person name="Lipzen A."/>
            <person name="Lundell T."/>
            <person name="Morin E."/>
            <person name="Murat C."/>
            <person name="Riley R."/>
            <person name="Ohm R."/>
            <person name="Sun H."/>
            <person name="Tunlid A."/>
            <person name="Henrissat B."/>
            <person name="Grigoriev I.V."/>
            <person name="Hibbett D.S."/>
            <person name="Martin F."/>
        </authorList>
    </citation>
    <scope>NUCLEOTIDE SEQUENCE [LARGE SCALE GENOMIC DNA]</scope>
    <source>
        <strain evidence="2 3">Koide BX008</strain>
    </source>
</reference>
<proteinExistence type="predicted"/>
<dbReference type="EMBL" id="KN818531">
    <property type="protein sequence ID" value="KIL55331.1"/>
    <property type="molecule type" value="Genomic_DNA"/>
</dbReference>
<evidence type="ECO:0000313" key="2">
    <source>
        <dbReference type="EMBL" id="KIL55331.1"/>
    </source>
</evidence>
<evidence type="ECO:0000256" key="1">
    <source>
        <dbReference type="SAM" id="MobiDB-lite"/>
    </source>
</evidence>
<sequence>MTKRSHEDINVDKLIDSINLDKGLRAAFSGLTADELAALLADFANTANLPTAAIKKARVGLPSFSTAKWTEFALQYGLPSNVLHLNLEPFTTPKYRLPPSLHETMFENAWRWQDVYREKVDQGREEARVRLLEPVLYCSDFSIIQGRVIDEPEQAMVATQYSTGGDVEHEIFMIGGILFFVIEFKLGFLTPNNLAQLFLELLSTAEQNNQLDFAGLRIYGLLTDLTQFKFYSYNPTSEQFCCDEEITINTRRITAFHDMINVSNKIFGVILTAYMDGLRAIISRSKDRAKKKDFSPQSSAPGVLKGQSTPSSSRKPSKLKKTGGRKSTDQWEAALRLAKRCVEKFNEPVVSIQDIEARANGALELLTESVRSIPRASSFTGDEDPSTPAGLKALAVDIIEKEHSDYLSKISK</sequence>
<dbReference type="Proteomes" id="UP000054549">
    <property type="component" value="Unassembled WGS sequence"/>
</dbReference>
<protein>
    <submittedName>
        <fullName evidence="2">Uncharacterized protein</fullName>
    </submittedName>
</protein>
<keyword evidence="3" id="KW-1185">Reference proteome</keyword>
<name>A0A0C2WFE8_AMAMK</name>
<accession>A0A0C2WFE8</accession>
<organism evidence="2 3">
    <name type="scientific">Amanita muscaria (strain Koide BX008)</name>
    <dbReference type="NCBI Taxonomy" id="946122"/>
    <lineage>
        <taxon>Eukaryota</taxon>
        <taxon>Fungi</taxon>
        <taxon>Dikarya</taxon>
        <taxon>Basidiomycota</taxon>
        <taxon>Agaricomycotina</taxon>
        <taxon>Agaricomycetes</taxon>
        <taxon>Agaricomycetidae</taxon>
        <taxon>Agaricales</taxon>
        <taxon>Pluteineae</taxon>
        <taxon>Amanitaceae</taxon>
        <taxon>Amanita</taxon>
    </lineage>
</organism>
<evidence type="ECO:0000313" key="3">
    <source>
        <dbReference type="Proteomes" id="UP000054549"/>
    </source>
</evidence>
<gene>
    <name evidence="2" type="ORF">M378DRAFT_28579</name>
</gene>
<dbReference type="InParanoid" id="A0A0C2WFE8"/>
<dbReference type="AlphaFoldDB" id="A0A0C2WFE8"/>